<dbReference type="PANTHER" id="PTHR14369:SF0">
    <property type="entry name" value="SURFEIT LOCUS PROTEIN 6"/>
    <property type="match status" value="1"/>
</dbReference>
<dbReference type="AlphaFoldDB" id="A0AAV7JUQ1"/>
<keyword evidence="7" id="KW-1185">Reference proteome</keyword>
<feature type="compositionally biased region" description="Basic and acidic residues" evidence="4">
    <location>
        <begin position="193"/>
        <end position="210"/>
    </location>
</feature>
<proteinExistence type="inferred from homology"/>
<dbReference type="EMBL" id="JAKMXF010000299">
    <property type="protein sequence ID" value="KAI6652210.1"/>
    <property type="molecule type" value="Genomic_DNA"/>
</dbReference>
<evidence type="ECO:0000313" key="7">
    <source>
        <dbReference type="Proteomes" id="UP001165289"/>
    </source>
</evidence>
<dbReference type="GO" id="GO:0003677">
    <property type="term" value="F:DNA binding"/>
    <property type="evidence" value="ECO:0007669"/>
    <property type="project" value="TreeGrafter"/>
</dbReference>
<dbReference type="InterPro" id="IPR007019">
    <property type="entry name" value="SURF6"/>
</dbReference>
<evidence type="ECO:0000256" key="4">
    <source>
        <dbReference type="SAM" id="MobiDB-lite"/>
    </source>
</evidence>
<evidence type="ECO:0000313" key="6">
    <source>
        <dbReference type="EMBL" id="KAI6652210.1"/>
    </source>
</evidence>
<feature type="compositionally biased region" description="Basic and acidic residues" evidence="4">
    <location>
        <begin position="55"/>
        <end position="72"/>
    </location>
</feature>
<sequence length="233" mass="27556">MIPLPKLHDDSESDMEIDKGKELKNEKPAVTDINEIVNLSPDKLWEKYQSKLSDLKGSRADTKRKIREKESQKSSSKTKKHKKTPKIAKKPSETKINKDVQFSQLTFKANVDLADIIPKKKNYSKLFIEAEKKQRELKSLQVSDPSKAEEIIETEQWNRAMSRVEGKKQKDDVKKLHKSWKQVQKRKKVSKQRLSERIGLQEKQIHDKQEKRKKHIKERKELKLTNKIKKRRR</sequence>
<organism evidence="6 7">
    <name type="scientific">Oopsacas minuta</name>
    <dbReference type="NCBI Taxonomy" id="111878"/>
    <lineage>
        <taxon>Eukaryota</taxon>
        <taxon>Metazoa</taxon>
        <taxon>Porifera</taxon>
        <taxon>Hexactinellida</taxon>
        <taxon>Hexasterophora</taxon>
        <taxon>Lyssacinosida</taxon>
        <taxon>Leucopsacidae</taxon>
        <taxon>Oopsacas</taxon>
    </lineage>
</organism>
<feature type="region of interest" description="Disordered" evidence="4">
    <location>
        <begin position="161"/>
        <end position="233"/>
    </location>
</feature>
<comment type="subcellular location">
    <subcellularLocation>
        <location evidence="1">Nucleus</location>
    </subcellularLocation>
</comment>
<feature type="compositionally biased region" description="Basic and acidic residues" evidence="4">
    <location>
        <begin position="1"/>
        <end position="29"/>
    </location>
</feature>
<feature type="compositionally biased region" description="Basic residues" evidence="4">
    <location>
        <begin position="76"/>
        <end position="89"/>
    </location>
</feature>
<dbReference type="Proteomes" id="UP001165289">
    <property type="component" value="Unassembled WGS sequence"/>
</dbReference>
<reference evidence="6 7" key="1">
    <citation type="journal article" date="2023" name="BMC Biol.">
        <title>The compact genome of the sponge Oopsacas minuta (Hexactinellida) is lacking key metazoan core genes.</title>
        <authorList>
            <person name="Santini S."/>
            <person name="Schenkelaars Q."/>
            <person name="Jourda C."/>
            <person name="Duchesne M."/>
            <person name="Belahbib H."/>
            <person name="Rocher C."/>
            <person name="Selva M."/>
            <person name="Riesgo A."/>
            <person name="Vervoort M."/>
            <person name="Leys S.P."/>
            <person name="Kodjabachian L."/>
            <person name="Le Bivic A."/>
            <person name="Borchiellini C."/>
            <person name="Claverie J.M."/>
            <person name="Renard E."/>
        </authorList>
    </citation>
    <scope>NUCLEOTIDE SEQUENCE [LARGE SCALE GENOMIC DNA]</scope>
    <source>
        <strain evidence="6">SPO-2</strain>
    </source>
</reference>
<dbReference type="GO" id="GO:0005730">
    <property type="term" value="C:nucleolus"/>
    <property type="evidence" value="ECO:0007669"/>
    <property type="project" value="TreeGrafter"/>
</dbReference>
<comment type="caution">
    <text evidence="6">The sequence shown here is derived from an EMBL/GenBank/DDBJ whole genome shotgun (WGS) entry which is preliminary data.</text>
</comment>
<evidence type="ECO:0000259" key="5">
    <source>
        <dbReference type="Pfam" id="PF04935"/>
    </source>
</evidence>
<dbReference type="InterPro" id="IPR029190">
    <property type="entry name" value="Rrp14/SURF6_C"/>
</dbReference>
<feature type="compositionally biased region" description="Basic and acidic residues" evidence="4">
    <location>
        <begin position="162"/>
        <end position="174"/>
    </location>
</feature>
<name>A0AAV7JUQ1_9METZ</name>
<dbReference type="GO" id="GO:0003723">
    <property type="term" value="F:RNA binding"/>
    <property type="evidence" value="ECO:0007669"/>
    <property type="project" value="TreeGrafter"/>
</dbReference>
<feature type="domain" description="Ribosomal RNA-processing protein 14/surfeit locus protein 6 C-terminal" evidence="5">
    <location>
        <begin position="50"/>
        <end position="228"/>
    </location>
</feature>
<dbReference type="Pfam" id="PF04935">
    <property type="entry name" value="SURF6"/>
    <property type="match status" value="1"/>
</dbReference>
<protein>
    <recommendedName>
        <fullName evidence="5">Ribosomal RNA-processing protein 14/surfeit locus protein 6 C-terminal domain-containing protein</fullName>
    </recommendedName>
</protein>
<keyword evidence="3" id="KW-0539">Nucleus</keyword>
<comment type="similarity">
    <text evidence="2">Belongs to the SURF6 family.</text>
</comment>
<feature type="compositionally biased region" description="Basic residues" evidence="4">
    <location>
        <begin position="175"/>
        <end position="191"/>
    </location>
</feature>
<dbReference type="GO" id="GO:0042274">
    <property type="term" value="P:ribosomal small subunit biogenesis"/>
    <property type="evidence" value="ECO:0007669"/>
    <property type="project" value="TreeGrafter"/>
</dbReference>
<gene>
    <name evidence="6" type="ORF">LOD99_7227</name>
</gene>
<dbReference type="PANTHER" id="PTHR14369">
    <property type="entry name" value="SURFEIT LOCUS PROTEIN 6"/>
    <property type="match status" value="1"/>
</dbReference>
<evidence type="ECO:0000256" key="1">
    <source>
        <dbReference type="ARBA" id="ARBA00004123"/>
    </source>
</evidence>
<evidence type="ECO:0000256" key="2">
    <source>
        <dbReference type="ARBA" id="ARBA00005904"/>
    </source>
</evidence>
<feature type="region of interest" description="Disordered" evidence="4">
    <location>
        <begin position="55"/>
        <end position="95"/>
    </location>
</feature>
<dbReference type="GO" id="GO:0042273">
    <property type="term" value="P:ribosomal large subunit biogenesis"/>
    <property type="evidence" value="ECO:0007669"/>
    <property type="project" value="TreeGrafter"/>
</dbReference>
<evidence type="ECO:0000256" key="3">
    <source>
        <dbReference type="ARBA" id="ARBA00023242"/>
    </source>
</evidence>
<feature type="region of interest" description="Disordered" evidence="4">
    <location>
        <begin position="1"/>
        <end position="32"/>
    </location>
</feature>
<accession>A0AAV7JUQ1</accession>